<evidence type="ECO:0000313" key="1">
    <source>
        <dbReference type="EMBL" id="OCS93550.1"/>
    </source>
</evidence>
<evidence type="ECO:0008006" key="3">
    <source>
        <dbReference type="Google" id="ProtNLM"/>
    </source>
</evidence>
<dbReference type="Pfam" id="PF04439">
    <property type="entry name" value="Adenyl_transf"/>
    <property type="match status" value="1"/>
</dbReference>
<dbReference type="Proteomes" id="UP000093482">
    <property type="component" value="Unassembled WGS sequence"/>
</dbReference>
<dbReference type="Gene3D" id="3.30.460.10">
    <property type="entry name" value="Beta Polymerase, domain 2"/>
    <property type="match status" value="1"/>
</dbReference>
<dbReference type="SUPFAM" id="SSF81301">
    <property type="entry name" value="Nucleotidyltransferase"/>
    <property type="match status" value="1"/>
</dbReference>
<comment type="caution">
    <text evidence="1">The sequence shown here is derived from an EMBL/GenBank/DDBJ whole genome shotgun (WGS) entry which is preliminary data.</text>
</comment>
<name>A0A1C0Z2H9_9BACL</name>
<dbReference type="RefSeq" id="WP_066461695.1">
    <property type="nucleotide sequence ID" value="NZ_MATO01000007.1"/>
</dbReference>
<protein>
    <recommendedName>
        <fullName evidence="3">Aminoglycoside 6-adenylyltransferase</fullName>
    </recommendedName>
</protein>
<proteinExistence type="predicted"/>
<keyword evidence="2" id="KW-1185">Reference proteome</keyword>
<dbReference type="OrthoDB" id="9776406at2"/>
<organism evidence="1 2">
    <name type="scientific">Caryophanon latum</name>
    <dbReference type="NCBI Taxonomy" id="33977"/>
    <lineage>
        <taxon>Bacteria</taxon>
        <taxon>Bacillati</taxon>
        <taxon>Bacillota</taxon>
        <taxon>Bacilli</taxon>
        <taxon>Bacillales</taxon>
        <taxon>Caryophanaceae</taxon>
        <taxon>Caryophanon</taxon>
    </lineage>
</organism>
<dbReference type="InterPro" id="IPR007530">
    <property type="entry name" value="Aminoglycoside_adenylylTfrase"/>
</dbReference>
<dbReference type="Gene3D" id="1.20.120.330">
    <property type="entry name" value="Nucleotidyltransferases domain 2"/>
    <property type="match status" value="1"/>
</dbReference>
<dbReference type="InterPro" id="IPR043519">
    <property type="entry name" value="NT_sf"/>
</dbReference>
<dbReference type="EMBL" id="MATO01000007">
    <property type="protein sequence ID" value="OCS93550.1"/>
    <property type="molecule type" value="Genomic_DNA"/>
</dbReference>
<reference evidence="1 2" key="1">
    <citation type="submission" date="2016-07" db="EMBL/GenBank/DDBJ databases">
        <title>Caryophanon latum genome sequencing.</title>
        <authorList>
            <person name="Verma A."/>
            <person name="Pal Y."/>
            <person name="Krishnamurthi S."/>
        </authorList>
    </citation>
    <scope>NUCLEOTIDE SEQUENCE [LARGE SCALE GENOMIC DNA]</scope>
    <source>
        <strain evidence="1 2">DSM 14151</strain>
    </source>
</reference>
<sequence length="275" mass="31693">MLLKENLLESLLASVQQNTNIRMVVLKAEQIVAEQQDGTAYALDVAFAAQHVEKLQHDDVWQQQFVTQLTAHMPQNLMLFPPSEQHFSYLLLFDDGNRIAIELLSKEDMEQLLQLDEQEMQVLLDKDQLAANVQLDAVEPPSIEVFNECCSSFWWGATYVVKSLAKQEFLPAAEHFQQLVRKSLLQMITWQAASEHQFTIHIGKHYRQLPQYLSRARYEQLLATYNIATEQRLLDVLTDIQVLFREATMAVGAYCQFAYPPYDVQVSQLLATMKK</sequence>
<gene>
    <name evidence="1" type="ORF">A6K76_05275</name>
</gene>
<accession>A0A1C0Z2H9</accession>
<evidence type="ECO:0000313" key="2">
    <source>
        <dbReference type="Proteomes" id="UP000093482"/>
    </source>
</evidence>
<dbReference type="AlphaFoldDB" id="A0A1C0Z2H9"/>
<dbReference type="SUPFAM" id="SSF81631">
    <property type="entry name" value="PAP/OAS1 substrate-binding domain"/>
    <property type="match status" value="1"/>
</dbReference>